<evidence type="ECO:0000256" key="1">
    <source>
        <dbReference type="SAM" id="MobiDB-lite"/>
    </source>
</evidence>
<evidence type="ECO:0000313" key="2">
    <source>
        <dbReference type="EMBL" id="KKL65061.1"/>
    </source>
</evidence>
<accession>A0A0F9EFL9</accession>
<name>A0A0F9EFL9_9ZZZZ</name>
<comment type="caution">
    <text evidence="2">The sequence shown here is derived from an EMBL/GenBank/DDBJ whole genome shotgun (WGS) entry which is preliminary data.</text>
</comment>
<feature type="region of interest" description="Disordered" evidence="1">
    <location>
        <begin position="1"/>
        <end position="23"/>
    </location>
</feature>
<organism evidence="2">
    <name type="scientific">marine sediment metagenome</name>
    <dbReference type="NCBI Taxonomy" id="412755"/>
    <lineage>
        <taxon>unclassified sequences</taxon>
        <taxon>metagenomes</taxon>
        <taxon>ecological metagenomes</taxon>
    </lineage>
</organism>
<sequence length="220" mass="24584">QIQRIAKSLKGSEAMPRPKRTGKTAAVDVEDNVPVGMSDEVLIAQHEGRMVKSEEKAQGEDGEVMTTHTRPGTVVMYKPTESHGYMPRTVSVSAIRLLLRQGWRDVCPDCRKRHIDKNGVESTDPNLCSARDPVAVRVCRVCTKRIFDNRRFTFDGKMGGDDENVIEDEAYEASTPEERTKASLDLHYWTWHPREAAMMKIAPLPAALQPTAPGEVRVGK</sequence>
<reference evidence="2" key="1">
    <citation type="journal article" date="2015" name="Nature">
        <title>Complex archaea that bridge the gap between prokaryotes and eukaryotes.</title>
        <authorList>
            <person name="Spang A."/>
            <person name="Saw J.H."/>
            <person name="Jorgensen S.L."/>
            <person name="Zaremba-Niedzwiedzka K."/>
            <person name="Martijn J."/>
            <person name="Lind A.E."/>
            <person name="van Eijk R."/>
            <person name="Schleper C."/>
            <person name="Guy L."/>
            <person name="Ettema T.J."/>
        </authorList>
    </citation>
    <scope>NUCLEOTIDE SEQUENCE</scope>
</reference>
<proteinExistence type="predicted"/>
<protein>
    <submittedName>
        <fullName evidence="2">Uncharacterized protein</fullName>
    </submittedName>
</protein>
<gene>
    <name evidence="2" type="ORF">LCGC14_2158730</name>
</gene>
<feature type="non-terminal residue" evidence="2">
    <location>
        <position position="1"/>
    </location>
</feature>
<dbReference type="EMBL" id="LAZR01027652">
    <property type="protein sequence ID" value="KKL65061.1"/>
    <property type="molecule type" value="Genomic_DNA"/>
</dbReference>
<dbReference type="AlphaFoldDB" id="A0A0F9EFL9"/>